<organism evidence="9 10">
    <name type="scientific">Candidatus Mailhella merdigallinarum</name>
    <dbReference type="NCBI Taxonomy" id="2838658"/>
    <lineage>
        <taxon>Bacteria</taxon>
        <taxon>Pseudomonadati</taxon>
        <taxon>Thermodesulfobacteriota</taxon>
        <taxon>Desulfovibrionia</taxon>
        <taxon>Desulfovibrionales</taxon>
        <taxon>Desulfovibrionaceae</taxon>
        <taxon>Mailhella</taxon>
    </lineage>
</organism>
<dbReference type="NCBIfam" id="TIGR00615">
    <property type="entry name" value="recR"/>
    <property type="match status" value="1"/>
</dbReference>
<evidence type="ECO:0000256" key="6">
    <source>
        <dbReference type="ARBA" id="ARBA00023204"/>
    </source>
</evidence>
<dbReference type="Pfam" id="PF13662">
    <property type="entry name" value="Toprim_4"/>
    <property type="match status" value="1"/>
</dbReference>
<evidence type="ECO:0000259" key="8">
    <source>
        <dbReference type="PROSITE" id="PS50880"/>
    </source>
</evidence>
<dbReference type="GO" id="GO:0008270">
    <property type="term" value="F:zinc ion binding"/>
    <property type="evidence" value="ECO:0007669"/>
    <property type="project" value="UniProtKB-KW"/>
</dbReference>
<accession>A0A9D2HD89</accession>
<dbReference type="InterPro" id="IPR023627">
    <property type="entry name" value="Rcmb_RecR"/>
</dbReference>
<evidence type="ECO:0000313" key="9">
    <source>
        <dbReference type="EMBL" id="HJA08344.1"/>
    </source>
</evidence>
<dbReference type="SUPFAM" id="SSF111304">
    <property type="entry name" value="Recombination protein RecR"/>
    <property type="match status" value="1"/>
</dbReference>
<keyword evidence="5 7" id="KW-0233">DNA recombination</keyword>
<dbReference type="Pfam" id="PF21175">
    <property type="entry name" value="RecR_C"/>
    <property type="match status" value="1"/>
</dbReference>
<keyword evidence="4 7" id="KW-0862">Zinc</keyword>
<dbReference type="PANTHER" id="PTHR30446:SF0">
    <property type="entry name" value="RECOMBINATION PROTEIN RECR"/>
    <property type="match status" value="1"/>
</dbReference>
<evidence type="ECO:0000256" key="1">
    <source>
        <dbReference type="ARBA" id="ARBA00022723"/>
    </source>
</evidence>
<sequence length="201" mass="22529">MQRLPEPLKALVDQLARLPGLGPKSALRAAMILLKWPEAEVRRLGKNVYELRDRLHLCGRCGALSDTDPCSVCADPERARDTLCLVAEWDSMLTLEEGNFYKGQYFILGGLLAPLDHSPAESLEMDRLLARLNEGEVRELILALGATAEAEATAGYVREAVQRRFPDVRVTRLAQGIPLGAEVKFMDRETLRQSLRYRQDL</sequence>
<evidence type="ECO:0000256" key="5">
    <source>
        <dbReference type="ARBA" id="ARBA00023172"/>
    </source>
</evidence>
<dbReference type="EMBL" id="DXAN01000011">
    <property type="protein sequence ID" value="HJA08344.1"/>
    <property type="molecule type" value="Genomic_DNA"/>
</dbReference>
<protein>
    <recommendedName>
        <fullName evidence="7">Recombination protein RecR</fullName>
    </recommendedName>
</protein>
<evidence type="ECO:0000256" key="7">
    <source>
        <dbReference type="HAMAP-Rule" id="MF_00017"/>
    </source>
</evidence>
<comment type="caution">
    <text evidence="9">The sequence shown here is derived from an EMBL/GenBank/DDBJ whole genome shotgun (WGS) entry which is preliminary data.</text>
</comment>
<dbReference type="PROSITE" id="PS50880">
    <property type="entry name" value="TOPRIM"/>
    <property type="match status" value="1"/>
</dbReference>
<dbReference type="GO" id="GO:0003677">
    <property type="term" value="F:DNA binding"/>
    <property type="evidence" value="ECO:0007669"/>
    <property type="project" value="UniProtKB-UniRule"/>
</dbReference>
<dbReference type="HAMAP" id="MF_00017">
    <property type="entry name" value="RecR"/>
    <property type="match status" value="1"/>
</dbReference>
<feature type="domain" description="Toprim" evidence="8">
    <location>
        <begin position="81"/>
        <end position="178"/>
    </location>
</feature>
<reference evidence="9" key="1">
    <citation type="journal article" date="2021" name="PeerJ">
        <title>Extensive microbial diversity within the chicken gut microbiome revealed by metagenomics and culture.</title>
        <authorList>
            <person name="Gilroy R."/>
            <person name="Ravi A."/>
            <person name="Getino M."/>
            <person name="Pursley I."/>
            <person name="Horton D.L."/>
            <person name="Alikhan N.F."/>
            <person name="Baker D."/>
            <person name="Gharbi K."/>
            <person name="Hall N."/>
            <person name="Watson M."/>
            <person name="Adriaenssens E.M."/>
            <person name="Foster-Nyarko E."/>
            <person name="Jarju S."/>
            <person name="Secka A."/>
            <person name="Antonio M."/>
            <person name="Oren A."/>
            <person name="Chaudhuri R.R."/>
            <person name="La Ragione R."/>
            <person name="Hildebrand F."/>
            <person name="Pallen M.J."/>
        </authorList>
    </citation>
    <scope>NUCLEOTIDE SEQUENCE</scope>
    <source>
        <strain evidence="9">CHK186-16707</strain>
    </source>
</reference>
<dbReference type="Gene3D" id="1.10.8.420">
    <property type="entry name" value="RecR Domain 1"/>
    <property type="match status" value="1"/>
</dbReference>
<dbReference type="PANTHER" id="PTHR30446">
    <property type="entry name" value="RECOMBINATION PROTEIN RECR"/>
    <property type="match status" value="1"/>
</dbReference>
<evidence type="ECO:0000256" key="4">
    <source>
        <dbReference type="ARBA" id="ARBA00022833"/>
    </source>
</evidence>
<dbReference type="GO" id="GO:0006310">
    <property type="term" value="P:DNA recombination"/>
    <property type="evidence" value="ECO:0007669"/>
    <property type="project" value="UniProtKB-UniRule"/>
</dbReference>
<dbReference type="Proteomes" id="UP000824225">
    <property type="component" value="Unassembled WGS sequence"/>
</dbReference>
<evidence type="ECO:0000256" key="3">
    <source>
        <dbReference type="ARBA" id="ARBA00022771"/>
    </source>
</evidence>
<comment type="similarity">
    <text evidence="7">Belongs to the RecR family.</text>
</comment>
<name>A0A9D2HD89_9BACT</name>
<dbReference type="InterPro" id="IPR006171">
    <property type="entry name" value="TOPRIM_dom"/>
</dbReference>
<evidence type="ECO:0000313" key="10">
    <source>
        <dbReference type="Proteomes" id="UP000824225"/>
    </source>
</evidence>
<feature type="zinc finger region" description="C4-type" evidence="7">
    <location>
        <begin position="58"/>
        <end position="73"/>
    </location>
</feature>
<keyword evidence="2 7" id="KW-0227">DNA damage</keyword>
<dbReference type="Pfam" id="PF02132">
    <property type="entry name" value="RecR_ZnF"/>
    <property type="match status" value="1"/>
</dbReference>
<reference evidence="9" key="2">
    <citation type="submission" date="2021-04" db="EMBL/GenBank/DDBJ databases">
        <authorList>
            <person name="Gilroy R."/>
        </authorList>
    </citation>
    <scope>NUCLEOTIDE SEQUENCE</scope>
    <source>
        <strain evidence="9">CHK186-16707</strain>
    </source>
</reference>
<keyword evidence="1 7" id="KW-0479">Metal-binding</keyword>
<proteinExistence type="inferred from homology"/>
<keyword evidence="6 7" id="KW-0234">DNA repair</keyword>
<dbReference type="InterPro" id="IPR000093">
    <property type="entry name" value="DNA_Rcmb_RecR"/>
</dbReference>
<comment type="function">
    <text evidence="7">May play a role in DNA repair. It seems to be involved in an RecBC-independent recombinational process of DNA repair. It may act with RecF and RecO.</text>
</comment>
<dbReference type="Gene3D" id="3.30.60.80">
    <property type="match status" value="1"/>
</dbReference>
<dbReference type="AlphaFoldDB" id="A0A9D2HD89"/>
<dbReference type="InterPro" id="IPR015967">
    <property type="entry name" value="Rcmb_RecR_Znf"/>
</dbReference>
<keyword evidence="3 7" id="KW-0863">Zinc-finger</keyword>
<gene>
    <name evidence="7 9" type="primary">recR</name>
    <name evidence="9" type="ORF">H9962_04030</name>
</gene>
<dbReference type="GO" id="GO:0006281">
    <property type="term" value="P:DNA repair"/>
    <property type="evidence" value="ECO:0007669"/>
    <property type="project" value="UniProtKB-UniRule"/>
</dbReference>
<dbReference type="Pfam" id="PF21176">
    <property type="entry name" value="RecR_HhH"/>
    <property type="match status" value="1"/>
</dbReference>
<evidence type="ECO:0000256" key="2">
    <source>
        <dbReference type="ARBA" id="ARBA00022763"/>
    </source>
</evidence>
<dbReference type="Gene3D" id="3.40.1360.10">
    <property type="match status" value="1"/>
</dbReference>